<dbReference type="SUPFAM" id="SSF53178">
    <property type="entry name" value="Peptidyl-tRNA hydrolase-like"/>
    <property type="match status" value="1"/>
</dbReference>
<dbReference type="InterPro" id="IPR018171">
    <property type="entry name" value="Pept_tRNA_hydro_CS"/>
</dbReference>
<evidence type="ECO:0000256" key="7">
    <source>
        <dbReference type="RuleBase" id="RU000673"/>
    </source>
</evidence>
<dbReference type="AlphaFoldDB" id="A0A1F7IZ49"/>
<name>A0A1F7IZ49_9BACT</name>
<dbReference type="InterPro" id="IPR036416">
    <property type="entry name" value="Pept_tRNA_hydro_sf"/>
</dbReference>
<gene>
    <name evidence="9" type="ORF">A3A93_05520</name>
</gene>
<dbReference type="STRING" id="1802061.A3A93_05520"/>
<dbReference type="PANTHER" id="PTHR17224:SF1">
    <property type="entry name" value="PEPTIDYL-TRNA HYDROLASE"/>
    <property type="match status" value="1"/>
</dbReference>
<dbReference type="GO" id="GO:0000049">
    <property type="term" value="F:tRNA binding"/>
    <property type="evidence" value="ECO:0007669"/>
    <property type="project" value="UniProtKB-KW"/>
</dbReference>
<comment type="similarity">
    <text evidence="5 8">Belongs to the PTH family.</text>
</comment>
<keyword evidence="3 7" id="KW-0378">Hydrolase</keyword>
<dbReference type="EMBL" id="MGAL01000012">
    <property type="protein sequence ID" value="OGK48646.1"/>
    <property type="molecule type" value="Genomic_DNA"/>
</dbReference>
<dbReference type="Proteomes" id="UP000177141">
    <property type="component" value="Unassembled WGS sequence"/>
</dbReference>
<dbReference type="PANTHER" id="PTHR17224">
    <property type="entry name" value="PEPTIDYL-TRNA HYDROLASE"/>
    <property type="match status" value="1"/>
</dbReference>
<dbReference type="Gene3D" id="3.40.50.1470">
    <property type="entry name" value="Peptidyl-tRNA hydrolase"/>
    <property type="match status" value="1"/>
</dbReference>
<evidence type="ECO:0000256" key="2">
    <source>
        <dbReference type="ARBA" id="ARBA00022555"/>
    </source>
</evidence>
<keyword evidence="4" id="KW-0694">RNA-binding</keyword>
<evidence type="ECO:0000313" key="10">
    <source>
        <dbReference type="Proteomes" id="UP000177141"/>
    </source>
</evidence>
<protein>
    <recommendedName>
        <fullName evidence="6 7">Peptidyl-tRNA hydrolase</fullName>
        <ecNumber evidence="1 7">3.1.1.29</ecNumber>
    </recommendedName>
</protein>
<comment type="catalytic activity">
    <reaction evidence="7">
        <text>an N-acyl-L-alpha-aminoacyl-tRNA + H2O = an N-acyl-L-amino acid + a tRNA + H(+)</text>
        <dbReference type="Rhea" id="RHEA:54448"/>
        <dbReference type="Rhea" id="RHEA-COMP:10123"/>
        <dbReference type="Rhea" id="RHEA-COMP:13883"/>
        <dbReference type="ChEBI" id="CHEBI:15377"/>
        <dbReference type="ChEBI" id="CHEBI:15378"/>
        <dbReference type="ChEBI" id="CHEBI:59874"/>
        <dbReference type="ChEBI" id="CHEBI:78442"/>
        <dbReference type="ChEBI" id="CHEBI:138191"/>
        <dbReference type="EC" id="3.1.1.29"/>
    </reaction>
</comment>
<organism evidence="9 10">
    <name type="scientific">Candidatus Roizmanbacteria bacterium RIFCSPLOWO2_01_FULL_38_12</name>
    <dbReference type="NCBI Taxonomy" id="1802061"/>
    <lineage>
        <taxon>Bacteria</taxon>
        <taxon>Candidatus Roizmaniibacteriota</taxon>
    </lineage>
</organism>
<comment type="caution">
    <text evidence="9">The sequence shown here is derived from an EMBL/GenBank/DDBJ whole genome shotgun (WGS) entry which is preliminary data.</text>
</comment>
<evidence type="ECO:0000256" key="6">
    <source>
        <dbReference type="ARBA" id="ARBA00050038"/>
    </source>
</evidence>
<evidence type="ECO:0000256" key="4">
    <source>
        <dbReference type="ARBA" id="ARBA00022884"/>
    </source>
</evidence>
<dbReference type="NCBIfam" id="TIGR00447">
    <property type="entry name" value="pth"/>
    <property type="match status" value="1"/>
</dbReference>
<evidence type="ECO:0000256" key="3">
    <source>
        <dbReference type="ARBA" id="ARBA00022801"/>
    </source>
</evidence>
<sequence>MKLIVGLGNPGEKYQNNRHNAGFMFVDYLYKNSEVVKPWKYDKYLLLEIAEVKFQAPSSKFQTILAKPQTYMNRSGEAVKKLITNKNRLSEVPSSKLQVPMLLIVHDDLDLRLGNFKIQLGVGPKVHNGINSIENTIKTNDFWRVRIGVDNRVDKRINGEEYVLQNFTSEEKNLLQNIFPKIIERLISCLKAA</sequence>
<keyword evidence="2" id="KW-0820">tRNA-binding</keyword>
<dbReference type="InterPro" id="IPR001328">
    <property type="entry name" value="Pept_tRNA_hydro"/>
</dbReference>
<evidence type="ECO:0000256" key="8">
    <source>
        <dbReference type="RuleBase" id="RU004320"/>
    </source>
</evidence>
<accession>A0A1F7IZ49</accession>
<reference evidence="9 10" key="1">
    <citation type="journal article" date="2016" name="Nat. Commun.">
        <title>Thousands of microbial genomes shed light on interconnected biogeochemical processes in an aquifer system.</title>
        <authorList>
            <person name="Anantharaman K."/>
            <person name="Brown C.T."/>
            <person name="Hug L.A."/>
            <person name="Sharon I."/>
            <person name="Castelle C.J."/>
            <person name="Probst A.J."/>
            <person name="Thomas B.C."/>
            <person name="Singh A."/>
            <person name="Wilkins M.J."/>
            <person name="Karaoz U."/>
            <person name="Brodie E.L."/>
            <person name="Williams K.H."/>
            <person name="Hubbard S.S."/>
            <person name="Banfield J.F."/>
        </authorList>
    </citation>
    <scope>NUCLEOTIDE SEQUENCE [LARGE SCALE GENOMIC DNA]</scope>
</reference>
<dbReference type="Pfam" id="PF01195">
    <property type="entry name" value="Pept_tRNA_hydro"/>
    <property type="match status" value="1"/>
</dbReference>
<dbReference type="EC" id="3.1.1.29" evidence="1 7"/>
<evidence type="ECO:0000313" key="9">
    <source>
        <dbReference type="EMBL" id="OGK48646.1"/>
    </source>
</evidence>
<evidence type="ECO:0000256" key="1">
    <source>
        <dbReference type="ARBA" id="ARBA00013260"/>
    </source>
</evidence>
<evidence type="ECO:0000256" key="5">
    <source>
        <dbReference type="ARBA" id="ARBA00038063"/>
    </source>
</evidence>
<dbReference type="CDD" id="cd00462">
    <property type="entry name" value="PTH"/>
    <property type="match status" value="1"/>
</dbReference>
<dbReference type="GO" id="GO:0004045">
    <property type="term" value="F:peptidyl-tRNA hydrolase activity"/>
    <property type="evidence" value="ECO:0007669"/>
    <property type="project" value="UniProtKB-EC"/>
</dbReference>
<dbReference type="PROSITE" id="PS01195">
    <property type="entry name" value="PEPT_TRNA_HYDROL_1"/>
    <property type="match status" value="1"/>
</dbReference>
<proteinExistence type="inferred from homology"/>